<name>A0A7W7W7K5_9ACTN</name>
<gene>
    <name evidence="2" type="ORF">FHR32_001248</name>
</gene>
<evidence type="ECO:0000259" key="1">
    <source>
        <dbReference type="Pfam" id="PF00501"/>
    </source>
</evidence>
<dbReference type="RefSeq" id="WP_184753395.1">
    <property type="nucleotide sequence ID" value="NZ_BAABEK010000009.1"/>
</dbReference>
<protein>
    <submittedName>
        <fullName evidence="2">Non-ribosomal peptide synthetase component E (Peptide arylation enzyme)</fullName>
    </submittedName>
</protein>
<evidence type="ECO:0000313" key="3">
    <source>
        <dbReference type="Proteomes" id="UP000534286"/>
    </source>
</evidence>
<dbReference type="InterPro" id="IPR000873">
    <property type="entry name" value="AMP-dep_synth/lig_dom"/>
</dbReference>
<dbReference type="Pfam" id="PF00501">
    <property type="entry name" value="AMP-binding"/>
    <property type="match status" value="1"/>
</dbReference>
<proteinExistence type="predicted"/>
<comment type="caution">
    <text evidence="2">The sequence shown here is derived from an EMBL/GenBank/DDBJ whole genome shotgun (WGS) entry which is preliminary data.</text>
</comment>
<dbReference type="Proteomes" id="UP000534286">
    <property type="component" value="Unassembled WGS sequence"/>
</dbReference>
<dbReference type="SUPFAM" id="SSF56801">
    <property type="entry name" value="Acetyl-CoA synthetase-like"/>
    <property type="match status" value="1"/>
</dbReference>
<keyword evidence="3" id="KW-1185">Reference proteome</keyword>
<dbReference type="Gene3D" id="3.40.50.980">
    <property type="match status" value="1"/>
</dbReference>
<dbReference type="InterPro" id="IPR042099">
    <property type="entry name" value="ANL_N_sf"/>
</dbReference>
<dbReference type="Gene3D" id="3.40.50.12780">
    <property type="entry name" value="N-terminal domain of ligase-like"/>
    <property type="match status" value="1"/>
</dbReference>
<evidence type="ECO:0000313" key="2">
    <source>
        <dbReference type="EMBL" id="MBB4936943.1"/>
    </source>
</evidence>
<sequence length="258" mass="27208">MRPTSSIKGTVTEAVFGCAYERGDRPALIDLDAGVVYGHRRLADEVTRGASGLVRRGARRRQVAGIHVDNAAAQTLAVHTVIAAGGVAAPVGSGSGEMAALLARWDARLLITTPDLADASLQAAEDSRVRQVIAFGQARDTVDFADLLLLDPGPLPLFDPSVQPALLTEDEGLFTHHDLITRMRDLDRIAVLERSDVLLVTWPLTGSALAMTTLVGLALMRGALVVVAPGLSPLELSATIHDFGVTVMALLDGAVQRV</sequence>
<accession>A0A7W7W7K5</accession>
<dbReference type="AlphaFoldDB" id="A0A7W7W7K5"/>
<dbReference type="EMBL" id="JACHJU010000001">
    <property type="protein sequence ID" value="MBB4936943.1"/>
    <property type="molecule type" value="Genomic_DNA"/>
</dbReference>
<feature type="domain" description="AMP-dependent synthetase/ligase" evidence="1">
    <location>
        <begin position="19"/>
        <end position="133"/>
    </location>
</feature>
<organism evidence="2 3">
    <name type="scientific">Streptosporangium album</name>
    <dbReference type="NCBI Taxonomy" id="47479"/>
    <lineage>
        <taxon>Bacteria</taxon>
        <taxon>Bacillati</taxon>
        <taxon>Actinomycetota</taxon>
        <taxon>Actinomycetes</taxon>
        <taxon>Streptosporangiales</taxon>
        <taxon>Streptosporangiaceae</taxon>
        <taxon>Streptosporangium</taxon>
    </lineage>
</organism>
<reference evidence="2 3" key="1">
    <citation type="submission" date="2020-08" db="EMBL/GenBank/DDBJ databases">
        <title>Sequencing the genomes of 1000 actinobacteria strains.</title>
        <authorList>
            <person name="Klenk H.-P."/>
        </authorList>
    </citation>
    <scope>NUCLEOTIDE SEQUENCE [LARGE SCALE GENOMIC DNA]</scope>
    <source>
        <strain evidence="2 3">DSM 43023</strain>
    </source>
</reference>